<evidence type="ECO:0000259" key="9">
    <source>
        <dbReference type="PROSITE" id="PS50850"/>
    </source>
</evidence>
<feature type="transmembrane region" description="Helical" evidence="8">
    <location>
        <begin position="221"/>
        <end position="241"/>
    </location>
</feature>
<keyword evidence="7 8" id="KW-0472">Membrane</keyword>
<evidence type="ECO:0000256" key="5">
    <source>
        <dbReference type="ARBA" id="ARBA00022692"/>
    </source>
</evidence>
<dbReference type="AlphaFoldDB" id="A0AB39KTV1"/>
<dbReference type="EMBL" id="CP158375">
    <property type="protein sequence ID" value="XDO97035.1"/>
    <property type="molecule type" value="Genomic_DNA"/>
</dbReference>
<reference evidence="10" key="1">
    <citation type="submission" date="2024-06" db="EMBL/GenBank/DDBJ databases">
        <title>Caulobacter inopinatus, sp. nov.</title>
        <authorList>
            <person name="Donachie S.P."/>
        </authorList>
    </citation>
    <scope>NUCLEOTIDE SEQUENCE</scope>
    <source>
        <strain evidence="10">73W</strain>
    </source>
</reference>
<dbReference type="FunFam" id="1.20.1720.10:FF:000005">
    <property type="entry name" value="Bcr/CflA family efflux transporter"/>
    <property type="match status" value="1"/>
</dbReference>
<evidence type="ECO:0000313" key="10">
    <source>
        <dbReference type="EMBL" id="XDO97035.1"/>
    </source>
</evidence>
<evidence type="ECO:0000256" key="6">
    <source>
        <dbReference type="ARBA" id="ARBA00022989"/>
    </source>
</evidence>
<dbReference type="InterPro" id="IPR011701">
    <property type="entry name" value="MFS"/>
</dbReference>
<evidence type="ECO:0000256" key="2">
    <source>
        <dbReference type="ARBA" id="ARBA00006236"/>
    </source>
</evidence>
<keyword evidence="6 8" id="KW-1133">Transmembrane helix</keyword>
<dbReference type="Pfam" id="PF07690">
    <property type="entry name" value="MFS_1"/>
    <property type="match status" value="1"/>
</dbReference>
<keyword evidence="4" id="KW-1003">Cell membrane</keyword>
<accession>A0AB39KTV1</accession>
<gene>
    <name evidence="10" type="ORF">ABOZ73_01000</name>
</gene>
<feature type="domain" description="Major facilitator superfamily (MFS) profile" evidence="9">
    <location>
        <begin position="14"/>
        <end position="401"/>
    </location>
</feature>
<sequence length="405" mass="42118">MTTTSPKEPPARVAWGLVVLLGSLTAFGPMSIDMYLPALPQLTRDLNAAPEQAQLTLATFFAGMAVGQFFYGPASDRFGRRIALLIGIGIYIAASAACAVADSIDHLILARLLQALGACAGGVVARASVRDRFSHVDTARVLSLLTLIMGLAPILAPLLGGWMLSVASWRSIFWAQATFGLLCGLGVILRLEESRSEETAAQARAENPVRAFQALLRNPRLVGYALAGAMNGAVLFTYISASPQLVIGTYGFSPQAFGWVFGANAIGVIGASQVNRFLLKRLAPDTVLARASIAAVISAVMLTFFAWTGIGGMWTVMATLFAALASYGLMGGNTMAGALSVDPRRAGSVSALMGGASFGSGALAAWAGGALHDGTARPMAGVMLLCLVGSMAALYLLAFRRPQSA</sequence>
<dbReference type="SUPFAM" id="SSF103473">
    <property type="entry name" value="MFS general substrate transporter"/>
    <property type="match status" value="1"/>
</dbReference>
<feature type="transmembrane region" description="Helical" evidence="8">
    <location>
        <begin position="12"/>
        <end position="32"/>
    </location>
</feature>
<dbReference type="CDD" id="cd17320">
    <property type="entry name" value="MFS_MdfA_MDR_like"/>
    <property type="match status" value="1"/>
</dbReference>
<dbReference type="RefSeq" id="WP_369059987.1">
    <property type="nucleotide sequence ID" value="NZ_CP158375.1"/>
</dbReference>
<dbReference type="NCBIfam" id="TIGR00710">
    <property type="entry name" value="efflux_Bcr_CflA"/>
    <property type="match status" value="1"/>
</dbReference>
<feature type="transmembrane region" description="Helical" evidence="8">
    <location>
        <begin position="287"/>
        <end position="307"/>
    </location>
</feature>
<dbReference type="Gene3D" id="1.20.1720.10">
    <property type="entry name" value="Multidrug resistance protein D"/>
    <property type="match status" value="1"/>
</dbReference>
<keyword evidence="3 8" id="KW-0813">Transport</keyword>
<proteinExistence type="inferred from homology"/>
<dbReference type="PROSITE" id="PS50850">
    <property type="entry name" value="MFS"/>
    <property type="match status" value="1"/>
</dbReference>
<comment type="similarity">
    <text evidence="2 8">Belongs to the major facilitator superfamily. Bcr/CmlA family.</text>
</comment>
<feature type="transmembrane region" description="Helical" evidence="8">
    <location>
        <begin position="348"/>
        <end position="367"/>
    </location>
</feature>
<feature type="transmembrane region" description="Helical" evidence="8">
    <location>
        <begin position="52"/>
        <end position="71"/>
    </location>
</feature>
<feature type="transmembrane region" description="Helical" evidence="8">
    <location>
        <begin position="108"/>
        <end position="129"/>
    </location>
</feature>
<feature type="transmembrane region" description="Helical" evidence="8">
    <location>
        <begin position="83"/>
        <end position="102"/>
    </location>
</feature>
<dbReference type="PANTHER" id="PTHR23502">
    <property type="entry name" value="MAJOR FACILITATOR SUPERFAMILY"/>
    <property type="match status" value="1"/>
</dbReference>
<keyword evidence="8" id="KW-0997">Cell inner membrane</keyword>
<feature type="transmembrane region" description="Helical" evidence="8">
    <location>
        <begin position="256"/>
        <end position="275"/>
    </location>
</feature>
<comment type="subcellular location">
    <subcellularLocation>
        <location evidence="8">Cell inner membrane</location>
        <topology evidence="8">Multi-pass membrane protein</topology>
    </subcellularLocation>
    <subcellularLocation>
        <location evidence="1">Cell membrane</location>
        <topology evidence="1">Multi-pass membrane protein</topology>
    </subcellularLocation>
</comment>
<evidence type="ECO:0000256" key="7">
    <source>
        <dbReference type="ARBA" id="ARBA00023136"/>
    </source>
</evidence>
<evidence type="ECO:0000256" key="8">
    <source>
        <dbReference type="RuleBase" id="RU365088"/>
    </source>
</evidence>
<feature type="transmembrane region" description="Helical" evidence="8">
    <location>
        <begin position="171"/>
        <end position="189"/>
    </location>
</feature>
<dbReference type="InterPro" id="IPR004812">
    <property type="entry name" value="Efflux_drug-R_Bcr/CmlA"/>
</dbReference>
<dbReference type="GO" id="GO:0005886">
    <property type="term" value="C:plasma membrane"/>
    <property type="evidence" value="ECO:0007669"/>
    <property type="project" value="UniProtKB-SubCell"/>
</dbReference>
<dbReference type="GO" id="GO:1990961">
    <property type="term" value="P:xenobiotic detoxification by transmembrane export across the plasma membrane"/>
    <property type="evidence" value="ECO:0007669"/>
    <property type="project" value="InterPro"/>
</dbReference>
<feature type="transmembrane region" description="Helical" evidence="8">
    <location>
        <begin position="379"/>
        <end position="399"/>
    </location>
</feature>
<evidence type="ECO:0000256" key="3">
    <source>
        <dbReference type="ARBA" id="ARBA00022448"/>
    </source>
</evidence>
<keyword evidence="5 8" id="KW-0812">Transmembrane</keyword>
<protein>
    <recommendedName>
        <fullName evidence="8">Bcr/CflA family efflux transporter</fullName>
    </recommendedName>
</protein>
<dbReference type="InterPro" id="IPR020846">
    <property type="entry name" value="MFS_dom"/>
</dbReference>
<dbReference type="PANTHER" id="PTHR23502:SF132">
    <property type="entry name" value="POLYAMINE TRANSPORTER 2-RELATED"/>
    <property type="match status" value="1"/>
</dbReference>
<feature type="transmembrane region" description="Helical" evidence="8">
    <location>
        <begin position="313"/>
        <end position="336"/>
    </location>
</feature>
<evidence type="ECO:0000256" key="1">
    <source>
        <dbReference type="ARBA" id="ARBA00004651"/>
    </source>
</evidence>
<name>A0AB39KTV1_9CAUL</name>
<dbReference type="GO" id="GO:0042910">
    <property type="term" value="F:xenobiotic transmembrane transporter activity"/>
    <property type="evidence" value="ECO:0007669"/>
    <property type="project" value="InterPro"/>
</dbReference>
<feature type="transmembrane region" description="Helical" evidence="8">
    <location>
        <begin position="141"/>
        <end position="165"/>
    </location>
</feature>
<evidence type="ECO:0000256" key="4">
    <source>
        <dbReference type="ARBA" id="ARBA00022475"/>
    </source>
</evidence>
<dbReference type="InterPro" id="IPR036259">
    <property type="entry name" value="MFS_trans_sf"/>
</dbReference>
<organism evidence="10">
    <name type="scientific">Caulobacter sp. 73W</name>
    <dbReference type="NCBI Taxonomy" id="3161137"/>
    <lineage>
        <taxon>Bacteria</taxon>
        <taxon>Pseudomonadati</taxon>
        <taxon>Pseudomonadota</taxon>
        <taxon>Alphaproteobacteria</taxon>
        <taxon>Caulobacterales</taxon>
        <taxon>Caulobacteraceae</taxon>
        <taxon>Caulobacter</taxon>
    </lineage>
</organism>